<dbReference type="GO" id="GO:0006412">
    <property type="term" value="P:translation"/>
    <property type="evidence" value="ECO:0007669"/>
    <property type="project" value="UniProtKB-UniRule"/>
</dbReference>
<evidence type="ECO:0000256" key="1">
    <source>
        <dbReference type="ARBA" id="ARBA00022980"/>
    </source>
</evidence>
<accession>U2T5Q9</accession>
<dbReference type="SUPFAM" id="SSF54565">
    <property type="entry name" value="Ribosomal protein S16"/>
    <property type="match status" value="1"/>
</dbReference>
<comment type="caution">
    <text evidence="5">The sequence shown here is derived from an EMBL/GenBank/DDBJ whole genome shotgun (WGS) entry which is preliminary data.</text>
</comment>
<keyword evidence="2 3" id="KW-0687">Ribonucleoprotein</keyword>
<dbReference type="OrthoDB" id="9807878at2"/>
<organism evidence="5 6">
    <name type="scientific">Olsenella profusa F0195</name>
    <dbReference type="NCBI Taxonomy" id="1125712"/>
    <lineage>
        <taxon>Bacteria</taxon>
        <taxon>Bacillati</taxon>
        <taxon>Actinomycetota</taxon>
        <taxon>Coriobacteriia</taxon>
        <taxon>Coriobacteriales</taxon>
        <taxon>Atopobiaceae</taxon>
        <taxon>Olsenella</taxon>
    </lineage>
</organism>
<dbReference type="HAMAP" id="MF_00385">
    <property type="entry name" value="Ribosomal_bS16"/>
    <property type="match status" value="1"/>
</dbReference>
<dbReference type="Gene3D" id="3.30.1320.10">
    <property type="match status" value="1"/>
</dbReference>
<feature type="region of interest" description="Disordered" evidence="4">
    <location>
        <begin position="81"/>
        <end position="101"/>
    </location>
</feature>
<dbReference type="PANTHER" id="PTHR12919:SF20">
    <property type="entry name" value="SMALL RIBOSOMAL SUBUNIT PROTEIN BS16M"/>
    <property type="match status" value="1"/>
</dbReference>
<proteinExistence type="inferred from homology"/>
<dbReference type="RefSeq" id="WP_021726258.1">
    <property type="nucleotide sequence ID" value="NZ_AWEZ01000045.1"/>
</dbReference>
<evidence type="ECO:0000313" key="5">
    <source>
        <dbReference type="EMBL" id="ERL08389.1"/>
    </source>
</evidence>
<dbReference type="GO" id="GO:0005737">
    <property type="term" value="C:cytoplasm"/>
    <property type="evidence" value="ECO:0007669"/>
    <property type="project" value="UniProtKB-ARBA"/>
</dbReference>
<dbReference type="EMBL" id="AWEZ01000045">
    <property type="protein sequence ID" value="ERL08389.1"/>
    <property type="molecule type" value="Genomic_DNA"/>
</dbReference>
<name>U2T5Q9_9ACTN</name>
<protein>
    <recommendedName>
        <fullName evidence="3">Small ribosomal subunit protein bS16</fullName>
    </recommendedName>
</protein>
<dbReference type="GO" id="GO:0003735">
    <property type="term" value="F:structural constituent of ribosome"/>
    <property type="evidence" value="ECO:0007669"/>
    <property type="project" value="InterPro"/>
</dbReference>
<evidence type="ECO:0000256" key="2">
    <source>
        <dbReference type="ARBA" id="ARBA00023274"/>
    </source>
</evidence>
<evidence type="ECO:0000313" key="6">
    <source>
        <dbReference type="Proteomes" id="UP000016638"/>
    </source>
</evidence>
<dbReference type="AlphaFoldDB" id="U2T5Q9"/>
<dbReference type="PATRIC" id="fig|1125712.3.peg.1370"/>
<evidence type="ECO:0000256" key="4">
    <source>
        <dbReference type="SAM" id="MobiDB-lite"/>
    </source>
</evidence>
<keyword evidence="6" id="KW-1185">Reference proteome</keyword>
<gene>
    <name evidence="3 5" type="primary">rpsP</name>
    <name evidence="5" type="ORF">HMPREF1316_0247</name>
</gene>
<reference evidence="5 6" key="1">
    <citation type="submission" date="2013-08" db="EMBL/GenBank/DDBJ databases">
        <authorList>
            <person name="Durkin A.S."/>
            <person name="Haft D.R."/>
            <person name="McCorrison J."/>
            <person name="Torralba M."/>
            <person name="Gillis M."/>
            <person name="Haft D.H."/>
            <person name="Methe B."/>
            <person name="Sutton G."/>
            <person name="Nelson K.E."/>
        </authorList>
    </citation>
    <scope>NUCLEOTIDE SEQUENCE [LARGE SCALE GENOMIC DNA]</scope>
    <source>
        <strain evidence="5 6">F0195</strain>
    </source>
</reference>
<dbReference type="InterPro" id="IPR020592">
    <property type="entry name" value="Ribosomal_bS16_CS"/>
</dbReference>
<sequence>MAVKIRLSRHGARKRPYYRVVVADGRMPRDGRYIELVGRYDPLTDPKTVDLDVEKIDEWIARGAQPSTTVSHLIDIARGGAPAPEKKRKLSKKAAAAKSAE</sequence>
<dbReference type="STRING" id="1125712.HMPREF1316_0247"/>
<evidence type="ECO:0000256" key="3">
    <source>
        <dbReference type="HAMAP-Rule" id="MF_00385"/>
    </source>
</evidence>
<comment type="similarity">
    <text evidence="3">Belongs to the bacterial ribosomal protein bS16 family.</text>
</comment>
<dbReference type="eggNOG" id="COG0228">
    <property type="taxonomic scope" value="Bacteria"/>
</dbReference>
<dbReference type="PROSITE" id="PS00732">
    <property type="entry name" value="RIBOSOMAL_S16"/>
    <property type="match status" value="1"/>
</dbReference>
<dbReference type="NCBIfam" id="TIGR00002">
    <property type="entry name" value="S16"/>
    <property type="match status" value="1"/>
</dbReference>
<dbReference type="PANTHER" id="PTHR12919">
    <property type="entry name" value="30S RIBOSOMAL PROTEIN S16"/>
    <property type="match status" value="1"/>
</dbReference>
<dbReference type="Pfam" id="PF00886">
    <property type="entry name" value="Ribosomal_S16"/>
    <property type="match status" value="1"/>
</dbReference>
<dbReference type="InterPro" id="IPR000307">
    <property type="entry name" value="Ribosomal_bS16"/>
</dbReference>
<dbReference type="GO" id="GO:0015935">
    <property type="term" value="C:small ribosomal subunit"/>
    <property type="evidence" value="ECO:0007669"/>
    <property type="project" value="TreeGrafter"/>
</dbReference>
<dbReference type="Proteomes" id="UP000016638">
    <property type="component" value="Unassembled WGS sequence"/>
</dbReference>
<dbReference type="InterPro" id="IPR023803">
    <property type="entry name" value="Ribosomal_bS16_dom_sf"/>
</dbReference>
<keyword evidence="1 3" id="KW-0689">Ribosomal protein</keyword>